<gene>
    <name evidence="2" type="ORF">CVIRNUC_005841</name>
</gene>
<proteinExistence type="predicted"/>
<dbReference type="Pfam" id="PF25448">
    <property type="entry name" value="DUF7897"/>
    <property type="match status" value="1"/>
</dbReference>
<evidence type="ECO:0000259" key="1">
    <source>
        <dbReference type="Pfam" id="PF25448"/>
    </source>
</evidence>
<reference evidence="2 3" key="1">
    <citation type="submission" date="2023-10" db="EMBL/GenBank/DDBJ databases">
        <authorList>
            <person name="Maclean D."/>
            <person name="Macfadyen A."/>
        </authorList>
    </citation>
    <scope>NUCLEOTIDE SEQUENCE [LARGE SCALE GENOMIC DNA]</scope>
</reference>
<sequence length="157" mass="18289">MNIRYPTQLVHDIEYGYGDPLRTKVTPEFSIRLMDESYAAENKTISKIQDVMVEYFRKRNGPMAKDGISALQKSLAAIYYLPFQCGVNLYFRFSGQSIPNRSEVRHKEGVKIYFDPSALQPERSLLASWQPESWPAHQRRTASPRWAPSCGMWRHMR</sequence>
<feature type="domain" description="DUF7897" evidence="1">
    <location>
        <begin position="1"/>
        <end position="113"/>
    </location>
</feature>
<accession>A0AAV1I780</accession>
<dbReference type="Proteomes" id="UP001314263">
    <property type="component" value="Unassembled WGS sequence"/>
</dbReference>
<dbReference type="InterPro" id="IPR057219">
    <property type="entry name" value="DUF7897"/>
</dbReference>
<organism evidence="2 3">
    <name type="scientific">Coccomyxa viridis</name>
    <dbReference type="NCBI Taxonomy" id="1274662"/>
    <lineage>
        <taxon>Eukaryota</taxon>
        <taxon>Viridiplantae</taxon>
        <taxon>Chlorophyta</taxon>
        <taxon>core chlorophytes</taxon>
        <taxon>Trebouxiophyceae</taxon>
        <taxon>Trebouxiophyceae incertae sedis</taxon>
        <taxon>Coccomyxaceae</taxon>
        <taxon>Coccomyxa</taxon>
    </lineage>
</organism>
<dbReference type="AlphaFoldDB" id="A0AAV1I780"/>
<comment type="caution">
    <text evidence="2">The sequence shown here is derived from an EMBL/GenBank/DDBJ whole genome shotgun (WGS) entry which is preliminary data.</text>
</comment>
<name>A0AAV1I780_9CHLO</name>
<keyword evidence="3" id="KW-1185">Reference proteome</keyword>
<evidence type="ECO:0000313" key="2">
    <source>
        <dbReference type="EMBL" id="CAK0782642.1"/>
    </source>
</evidence>
<evidence type="ECO:0000313" key="3">
    <source>
        <dbReference type="Proteomes" id="UP001314263"/>
    </source>
</evidence>
<dbReference type="EMBL" id="CAUYUE010000007">
    <property type="protein sequence ID" value="CAK0782642.1"/>
    <property type="molecule type" value="Genomic_DNA"/>
</dbReference>
<protein>
    <recommendedName>
        <fullName evidence="1">DUF7897 domain-containing protein</fullName>
    </recommendedName>
</protein>